<dbReference type="GO" id="GO:0070189">
    <property type="term" value="P:kynurenine metabolic process"/>
    <property type="evidence" value="ECO:0007669"/>
    <property type="project" value="TreeGrafter"/>
</dbReference>
<keyword evidence="3" id="KW-0274">FAD</keyword>
<evidence type="ECO:0000313" key="6">
    <source>
        <dbReference type="Proteomes" id="UP000230423"/>
    </source>
</evidence>
<reference evidence="5 6" key="1">
    <citation type="submission" date="2015-09" db="EMBL/GenBank/DDBJ databases">
        <title>Draft genome of the parasitic nematode Teladorsagia circumcincta isolate WARC Sus (inbred).</title>
        <authorList>
            <person name="Mitreva M."/>
        </authorList>
    </citation>
    <scope>NUCLEOTIDE SEQUENCE [LARGE SCALE GENOMIC DNA]</scope>
    <source>
        <strain evidence="5 6">S</strain>
    </source>
</reference>
<organism evidence="5 6">
    <name type="scientific">Teladorsagia circumcincta</name>
    <name type="common">Brown stomach worm</name>
    <name type="synonym">Ostertagia circumcincta</name>
    <dbReference type="NCBI Taxonomy" id="45464"/>
    <lineage>
        <taxon>Eukaryota</taxon>
        <taxon>Metazoa</taxon>
        <taxon>Ecdysozoa</taxon>
        <taxon>Nematoda</taxon>
        <taxon>Chromadorea</taxon>
        <taxon>Rhabditida</taxon>
        <taxon>Rhabditina</taxon>
        <taxon>Rhabditomorpha</taxon>
        <taxon>Strongyloidea</taxon>
        <taxon>Trichostrongylidae</taxon>
        <taxon>Teladorsagia</taxon>
    </lineage>
</organism>
<dbReference type="InterPro" id="IPR036188">
    <property type="entry name" value="FAD/NAD-bd_sf"/>
</dbReference>
<evidence type="ECO:0000256" key="1">
    <source>
        <dbReference type="ARBA" id="ARBA00001974"/>
    </source>
</evidence>
<keyword evidence="2" id="KW-0285">Flavoprotein</keyword>
<feature type="non-terminal residue" evidence="5">
    <location>
        <position position="70"/>
    </location>
</feature>
<dbReference type="AlphaFoldDB" id="A0A2G9TJ35"/>
<dbReference type="GO" id="GO:0004502">
    <property type="term" value="F:kynurenine 3-monooxygenase activity"/>
    <property type="evidence" value="ECO:0007669"/>
    <property type="project" value="TreeGrafter"/>
</dbReference>
<name>A0A2G9TJ35_TELCI</name>
<feature type="non-terminal residue" evidence="5">
    <location>
        <position position="1"/>
    </location>
</feature>
<protein>
    <submittedName>
        <fullName evidence="5">Uncharacterized protein</fullName>
    </submittedName>
</protein>
<gene>
    <name evidence="5" type="ORF">TELCIR_20624</name>
</gene>
<comment type="cofactor">
    <cofactor evidence="1">
        <name>FAD</name>
        <dbReference type="ChEBI" id="CHEBI:57692"/>
    </cofactor>
</comment>
<dbReference type="EMBL" id="KZ363008">
    <property type="protein sequence ID" value="PIO57955.1"/>
    <property type="molecule type" value="Genomic_DNA"/>
</dbReference>
<dbReference type="PANTHER" id="PTHR46028">
    <property type="entry name" value="KYNURENINE 3-MONOOXYGENASE"/>
    <property type="match status" value="1"/>
</dbReference>
<evidence type="ECO:0000313" key="5">
    <source>
        <dbReference type="EMBL" id="PIO57955.1"/>
    </source>
</evidence>
<dbReference type="GO" id="GO:0005741">
    <property type="term" value="C:mitochondrial outer membrane"/>
    <property type="evidence" value="ECO:0007669"/>
    <property type="project" value="TreeGrafter"/>
</dbReference>
<sequence>VAMYARLVHNIDGKTFNRQPYGQPGEHIVSINRRHLNEVLISQAESNEKVKDHLLDTFRRVRPQPLVSIK</sequence>
<dbReference type="Gene3D" id="3.50.50.60">
    <property type="entry name" value="FAD/NAD(P)-binding domain"/>
    <property type="match status" value="1"/>
</dbReference>
<dbReference type="OrthoDB" id="10053569at2759"/>
<evidence type="ECO:0000256" key="2">
    <source>
        <dbReference type="ARBA" id="ARBA00022630"/>
    </source>
</evidence>
<dbReference type="PANTHER" id="PTHR46028:SF2">
    <property type="entry name" value="KYNURENINE 3-MONOOXYGENASE"/>
    <property type="match status" value="1"/>
</dbReference>
<proteinExistence type="predicted"/>
<evidence type="ECO:0000256" key="4">
    <source>
        <dbReference type="ARBA" id="ARBA00023002"/>
    </source>
</evidence>
<keyword evidence="4" id="KW-0560">Oxidoreductase</keyword>
<keyword evidence="6" id="KW-1185">Reference proteome</keyword>
<dbReference type="Proteomes" id="UP000230423">
    <property type="component" value="Unassembled WGS sequence"/>
</dbReference>
<accession>A0A2G9TJ35</accession>
<evidence type="ECO:0000256" key="3">
    <source>
        <dbReference type="ARBA" id="ARBA00022827"/>
    </source>
</evidence>